<dbReference type="EMBL" id="MPKA01000013">
    <property type="protein sequence ID" value="OLU48002.1"/>
    <property type="molecule type" value="Genomic_DNA"/>
</dbReference>
<dbReference type="RefSeq" id="WP_076340294.1">
    <property type="nucleotide sequence ID" value="NZ_JBGNFS010000004.1"/>
</dbReference>
<dbReference type="NCBIfam" id="NF040570">
    <property type="entry name" value="guided_TnpB"/>
    <property type="match status" value="1"/>
</dbReference>
<dbReference type="STRING" id="1862672.BO225_00210"/>
<evidence type="ECO:0000313" key="4">
    <source>
        <dbReference type="Proteomes" id="UP000186705"/>
    </source>
</evidence>
<proteinExistence type="predicted"/>
<reference evidence="3 4" key="1">
    <citation type="submission" date="2016-11" db="EMBL/GenBank/DDBJ databases">
        <title>Description of two novel members of the family Erysipelotrichaceae: Ileibacterium lipovorans gen. nov., sp. nov. and Dubosiella newyorkensis, gen. nov., sp. nov.</title>
        <authorList>
            <person name="Cox L.M."/>
            <person name="Sohn J."/>
            <person name="Tyrrell K.L."/>
            <person name="Citron D.M."/>
            <person name="Lawson P.A."/>
            <person name="Patel N.B."/>
            <person name="Iizumi T."/>
            <person name="Perez-Perez G.I."/>
            <person name="Goldstein E.J."/>
            <person name="Blaser M.J."/>
        </authorList>
    </citation>
    <scope>NUCLEOTIDE SEQUENCE [LARGE SCALE GENOMIC DNA]</scope>
    <source>
        <strain evidence="3 4">NYU-BL-A4</strain>
    </source>
</reference>
<evidence type="ECO:0000256" key="1">
    <source>
        <dbReference type="SAM" id="MobiDB-lite"/>
    </source>
</evidence>
<feature type="region of interest" description="Disordered" evidence="1">
    <location>
        <begin position="157"/>
        <end position="185"/>
    </location>
</feature>
<dbReference type="Proteomes" id="UP000186705">
    <property type="component" value="Unassembled WGS sequence"/>
</dbReference>
<dbReference type="AlphaFoldDB" id="A0A1U7NQU0"/>
<feature type="domain" description="Probable transposase IS891/IS1136/IS1341" evidence="2">
    <location>
        <begin position="128"/>
        <end position="224"/>
    </location>
</feature>
<sequence>MYIFILSSTAAPWWNECSKEAASYGCESLSRAFANFFEGRKSGREVGYPRFKSKNRCRPAFAYTTGSFGAIEDDPYGLKFPKIGRIHTFENVHHRLKGAKVTRMTITEEGGRWYASLTAEADFFKLAKETRQKVGVDLGVRQLAVLSDGTVYENPKHLARSERKLKREQKSLSRKQRGSNRYDRQRRKVNRLHARIRHQREDRIHKMTTDMTEKYDEIVIEDLVLCQV</sequence>
<dbReference type="InterPro" id="IPR001959">
    <property type="entry name" value="Transposase"/>
</dbReference>
<feature type="compositionally biased region" description="Basic residues" evidence="1">
    <location>
        <begin position="163"/>
        <end position="185"/>
    </location>
</feature>
<name>A0A1U7NQU0_9FIRM</name>
<gene>
    <name evidence="3" type="ORF">BO225_00210</name>
</gene>
<accession>A0A1U7NQU0</accession>
<organism evidence="3 4">
    <name type="scientific">Dubosiella newyorkensis</name>
    <dbReference type="NCBI Taxonomy" id="1862672"/>
    <lineage>
        <taxon>Bacteria</taxon>
        <taxon>Bacillati</taxon>
        <taxon>Bacillota</taxon>
        <taxon>Erysipelotrichia</taxon>
        <taxon>Erysipelotrichales</taxon>
        <taxon>Erysipelotrichaceae</taxon>
        <taxon>Dubosiella</taxon>
    </lineage>
</organism>
<comment type="caution">
    <text evidence="3">The sequence shown here is derived from an EMBL/GenBank/DDBJ whole genome shotgun (WGS) entry which is preliminary data.</text>
</comment>
<keyword evidence="4" id="KW-1185">Reference proteome</keyword>
<evidence type="ECO:0000259" key="2">
    <source>
        <dbReference type="Pfam" id="PF01385"/>
    </source>
</evidence>
<dbReference type="OrthoDB" id="1653021at2"/>
<dbReference type="Pfam" id="PF01385">
    <property type="entry name" value="OrfB_IS605"/>
    <property type="match status" value="1"/>
</dbReference>
<evidence type="ECO:0000313" key="3">
    <source>
        <dbReference type="EMBL" id="OLU48002.1"/>
    </source>
</evidence>
<dbReference type="GeneID" id="78274380"/>
<protein>
    <recommendedName>
        <fullName evidence="2">Probable transposase IS891/IS1136/IS1341 domain-containing protein</fullName>
    </recommendedName>
</protein>